<proteinExistence type="inferred from homology"/>
<evidence type="ECO:0000256" key="2">
    <source>
        <dbReference type="ARBA" id="ARBA00007069"/>
    </source>
</evidence>
<dbReference type="Pfam" id="PF00528">
    <property type="entry name" value="BPD_transp_1"/>
    <property type="match status" value="1"/>
</dbReference>
<keyword evidence="4 10" id="KW-1003">Cell membrane</keyword>
<dbReference type="PANTHER" id="PTHR30183">
    <property type="entry name" value="MOLYBDENUM TRANSPORT SYSTEM PERMEASE PROTEIN MODB"/>
    <property type="match status" value="1"/>
</dbReference>
<dbReference type="Proteomes" id="UP000321234">
    <property type="component" value="Unassembled WGS sequence"/>
</dbReference>
<feature type="transmembrane region" description="Helical" evidence="9">
    <location>
        <begin position="85"/>
        <end position="107"/>
    </location>
</feature>
<evidence type="ECO:0000256" key="3">
    <source>
        <dbReference type="ARBA" id="ARBA00022448"/>
    </source>
</evidence>
<dbReference type="EMBL" id="VKAC01000001">
    <property type="protein sequence ID" value="TXR57740.1"/>
    <property type="molecule type" value="Genomic_DNA"/>
</dbReference>
<dbReference type="PROSITE" id="PS50928">
    <property type="entry name" value="ABC_TM1"/>
    <property type="match status" value="1"/>
</dbReference>
<dbReference type="InterPro" id="IPR000515">
    <property type="entry name" value="MetI-like"/>
</dbReference>
<evidence type="ECO:0000256" key="5">
    <source>
        <dbReference type="ARBA" id="ARBA00022505"/>
    </source>
</evidence>
<dbReference type="NCBIfam" id="TIGR02141">
    <property type="entry name" value="modB_ABC"/>
    <property type="match status" value="1"/>
</dbReference>
<evidence type="ECO:0000256" key="4">
    <source>
        <dbReference type="ARBA" id="ARBA00022475"/>
    </source>
</evidence>
<evidence type="ECO:0000256" key="9">
    <source>
        <dbReference type="RuleBase" id="RU363032"/>
    </source>
</evidence>
<dbReference type="GO" id="GO:0005886">
    <property type="term" value="C:plasma membrane"/>
    <property type="evidence" value="ECO:0007669"/>
    <property type="project" value="UniProtKB-SubCell"/>
</dbReference>
<comment type="similarity">
    <text evidence="2 10">Belongs to the binding-protein-dependent transport system permease family. CysTW subfamily.</text>
</comment>
<evidence type="ECO:0000259" key="11">
    <source>
        <dbReference type="PROSITE" id="PS50928"/>
    </source>
</evidence>
<name>A0A5C8ZLQ7_9ACTN</name>
<gene>
    <name evidence="12" type="primary">modB</name>
    <name evidence="12" type="ORF">FMM08_00240</name>
</gene>
<keyword evidence="5 10" id="KW-0500">Molybdenum</keyword>
<accession>A0A5C8ZLQ7</accession>
<dbReference type="AlphaFoldDB" id="A0A5C8ZLQ7"/>
<comment type="subcellular location">
    <subcellularLocation>
        <location evidence="1 9">Cell membrane</location>
        <topology evidence="1 9">Multi-pass membrane protein</topology>
    </subcellularLocation>
</comment>
<keyword evidence="6 9" id="KW-0812">Transmembrane</keyword>
<feature type="transmembrane region" description="Helical" evidence="9">
    <location>
        <begin position="7"/>
        <end position="26"/>
    </location>
</feature>
<dbReference type="InterPro" id="IPR035906">
    <property type="entry name" value="MetI-like_sf"/>
</dbReference>
<reference evidence="12 13" key="1">
    <citation type="submission" date="2019-07" db="EMBL/GenBank/DDBJ databases">
        <title>Quadrisphaera sp. strain DD2A genome sequencing and assembly.</title>
        <authorList>
            <person name="Kim I."/>
        </authorList>
    </citation>
    <scope>NUCLEOTIDE SEQUENCE [LARGE SCALE GENOMIC DNA]</scope>
    <source>
        <strain evidence="12 13">DD2A</strain>
    </source>
</reference>
<keyword evidence="8 9" id="KW-0472">Membrane</keyword>
<feature type="transmembrane region" description="Helical" evidence="9">
    <location>
        <begin position="230"/>
        <end position="249"/>
    </location>
</feature>
<dbReference type="OrthoDB" id="9774448at2"/>
<dbReference type="InterPro" id="IPR006469">
    <property type="entry name" value="NifC_ABC_porter"/>
</dbReference>
<sequence length="257" mass="26238">MGLPTWAFAPAALGAAFVVLPLVAVVTKVDWAAFPALVTSEASLAALRLSLLTATCSTAVCLLLGVPVALVLARCSFPGLRLLRSLVLVPLVLPPVVGGIALLYTFGRQGLLGSSLEVLGLRIAFSTAAVVIAQSFVAMPFLVLSLEGALRARGTGYEQVAATLGASPSAVLGRVTLPLVLPGLASGTVLSFARSLGEFGATLTFAGSLQGVTRTLPLEVYLQRESDARAAVALSLVLVVVAVVVIVVARGRRDGGL</sequence>
<evidence type="ECO:0000256" key="10">
    <source>
        <dbReference type="RuleBase" id="RU365097"/>
    </source>
</evidence>
<dbReference type="CDD" id="cd06261">
    <property type="entry name" value="TM_PBP2"/>
    <property type="match status" value="1"/>
</dbReference>
<dbReference type="SUPFAM" id="SSF161098">
    <property type="entry name" value="MetI-like"/>
    <property type="match status" value="1"/>
</dbReference>
<dbReference type="NCBIfam" id="TIGR01581">
    <property type="entry name" value="Mo_ABC_porter"/>
    <property type="match status" value="1"/>
</dbReference>
<dbReference type="Gene3D" id="1.10.3720.10">
    <property type="entry name" value="MetI-like"/>
    <property type="match status" value="1"/>
</dbReference>
<dbReference type="GO" id="GO:0015098">
    <property type="term" value="F:molybdate ion transmembrane transporter activity"/>
    <property type="evidence" value="ECO:0007669"/>
    <property type="project" value="UniProtKB-UniRule"/>
</dbReference>
<evidence type="ECO:0000256" key="6">
    <source>
        <dbReference type="ARBA" id="ARBA00022692"/>
    </source>
</evidence>
<feature type="domain" description="ABC transmembrane type-1" evidence="11">
    <location>
        <begin position="47"/>
        <end position="249"/>
    </location>
</feature>
<keyword evidence="7 9" id="KW-1133">Transmembrane helix</keyword>
<evidence type="ECO:0000256" key="7">
    <source>
        <dbReference type="ARBA" id="ARBA00022989"/>
    </source>
</evidence>
<dbReference type="InterPro" id="IPR011867">
    <property type="entry name" value="ModB_ABC"/>
</dbReference>
<evidence type="ECO:0000256" key="1">
    <source>
        <dbReference type="ARBA" id="ARBA00004651"/>
    </source>
</evidence>
<feature type="transmembrane region" description="Helical" evidence="9">
    <location>
        <begin position="46"/>
        <end position="73"/>
    </location>
</feature>
<organism evidence="12 13">
    <name type="scientific">Quadrisphaera setariae</name>
    <dbReference type="NCBI Taxonomy" id="2593304"/>
    <lineage>
        <taxon>Bacteria</taxon>
        <taxon>Bacillati</taxon>
        <taxon>Actinomycetota</taxon>
        <taxon>Actinomycetes</taxon>
        <taxon>Kineosporiales</taxon>
        <taxon>Kineosporiaceae</taxon>
        <taxon>Quadrisphaera</taxon>
    </lineage>
</organism>
<protein>
    <recommendedName>
        <fullName evidence="10">Molybdenum transport system permease</fullName>
    </recommendedName>
</protein>
<evidence type="ECO:0000256" key="8">
    <source>
        <dbReference type="ARBA" id="ARBA00023136"/>
    </source>
</evidence>
<evidence type="ECO:0000313" key="12">
    <source>
        <dbReference type="EMBL" id="TXR57740.1"/>
    </source>
</evidence>
<keyword evidence="13" id="KW-1185">Reference proteome</keyword>
<comment type="function">
    <text evidence="10">Part of the binding-protein-dependent transport system for molybdenum; probably responsible for the translocation of the substrate across the membrane.</text>
</comment>
<evidence type="ECO:0000313" key="13">
    <source>
        <dbReference type="Proteomes" id="UP000321234"/>
    </source>
</evidence>
<comment type="caution">
    <text evidence="12">The sequence shown here is derived from an EMBL/GenBank/DDBJ whole genome shotgun (WGS) entry which is preliminary data.</text>
</comment>
<feature type="transmembrane region" description="Helical" evidence="9">
    <location>
        <begin position="119"/>
        <end position="144"/>
    </location>
</feature>
<keyword evidence="3 9" id="KW-0813">Transport</keyword>
<dbReference type="PANTHER" id="PTHR30183:SF3">
    <property type="entry name" value="MOLYBDENUM TRANSPORT SYSTEM PERMEASE PROTEIN MODB"/>
    <property type="match status" value="1"/>
</dbReference>